<dbReference type="Gene3D" id="1.20.1280.50">
    <property type="match status" value="1"/>
</dbReference>
<evidence type="ECO:0008006" key="3">
    <source>
        <dbReference type="Google" id="ProtNLM"/>
    </source>
</evidence>
<evidence type="ECO:0000313" key="1">
    <source>
        <dbReference type="EMBL" id="KIK61402.1"/>
    </source>
</evidence>
<evidence type="ECO:0000313" key="2">
    <source>
        <dbReference type="Proteomes" id="UP000053593"/>
    </source>
</evidence>
<dbReference type="AlphaFoldDB" id="A0A0D0CQR1"/>
<dbReference type="HOGENOM" id="CLU_1019621_0_0_1"/>
<dbReference type="EMBL" id="KN834771">
    <property type="protein sequence ID" value="KIK61402.1"/>
    <property type="molecule type" value="Genomic_DNA"/>
</dbReference>
<keyword evidence="2" id="KW-1185">Reference proteome</keyword>
<dbReference type="OrthoDB" id="3024072at2759"/>
<organism evidence="1 2">
    <name type="scientific">Collybiopsis luxurians FD-317 M1</name>
    <dbReference type="NCBI Taxonomy" id="944289"/>
    <lineage>
        <taxon>Eukaryota</taxon>
        <taxon>Fungi</taxon>
        <taxon>Dikarya</taxon>
        <taxon>Basidiomycota</taxon>
        <taxon>Agaricomycotina</taxon>
        <taxon>Agaricomycetes</taxon>
        <taxon>Agaricomycetidae</taxon>
        <taxon>Agaricales</taxon>
        <taxon>Marasmiineae</taxon>
        <taxon>Omphalotaceae</taxon>
        <taxon>Collybiopsis</taxon>
        <taxon>Collybiopsis luxurians</taxon>
    </lineage>
</organism>
<sequence>MSSSFRSSVDIDARKIHEYSRSPHGLSERQLSEVRDLVLSVQDDLGWYDDEICRLESQLLQLKSRRERARKSQQSLRSLLSPIHRLPNELLIRIFVYVCQDISALPTFGLSVGPFYVSAVCARWRLLALSSSKLWSNFWVRIRSGSSQKLEEAVVLCLQRSKHQPLTLTLYVQSSESHSLFRTLFDYSIRWQRVMLFLDSEAARFFNGQEGFDFPALESVTVAANYHDVPVNLDIFIRAPKLHTLWPTNANIELNSVVLHQITDLMYNLKRSH</sequence>
<proteinExistence type="predicted"/>
<gene>
    <name evidence="1" type="ORF">GYMLUDRAFT_582284</name>
</gene>
<dbReference type="Proteomes" id="UP000053593">
    <property type="component" value="Unassembled WGS sequence"/>
</dbReference>
<protein>
    <recommendedName>
        <fullName evidence="3">F-box domain-containing protein</fullName>
    </recommendedName>
</protein>
<name>A0A0D0CQR1_9AGAR</name>
<reference evidence="1 2" key="1">
    <citation type="submission" date="2014-04" db="EMBL/GenBank/DDBJ databases">
        <title>Evolutionary Origins and Diversification of the Mycorrhizal Mutualists.</title>
        <authorList>
            <consortium name="DOE Joint Genome Institute"/>
            <consortium name="Mycorrhizal Genomics Consortium"/>
            <person name="Kohler A."/>
            <person name="Kuo A."/>
            <person name="Nagy L.G."/>
            <person name="Floudas D."/>
            <person name="Copeland A."/>
            <person name="Barry K.W."/>
            <person name="Cichocki N."/>
            <person name="Veneault-Fourrey C."/>
            <person name="LaButti K."/>
            <person name="Lindquist E.A."/>
            <person name="Lipzen A."/>
            <person name="Lundell T."/>
            <person name="Morin E."/>
            <person name="Murat C."/>
            <person name="Riley R."/>
            <person name="Ohm R."/>
            <person name="Sun H."/>
            <person name="Tunlid A."/>
            <person name="Henrissat B."/>
            <person name="Grigoriev I.V."/>
            <person name="Hibbett D.S."/>
            <person name="Martin F."/>
        </authorList>
    </citation>
    <scope>NUCLEOTIDE SEQUENCE [LARGE SCALE GENOMIC DNA]</scope>
    <source>
        <strain evidence="1 2">FD-317 M1</strain>
    </source>
</reference>
<accession>A0A0D0CQR1</accession>